<organism evidence="1">
    <name type="scientific">Arion vulgaris</name>
    <dbReference type="NCBI Taxonomy" id="1028688"/>
    <lineage>
        <taxon>Eukaryota</taxon>
        <taxon>Metazoa</taxon>
        <taxon>Spiralia</taxon>
        <taxon>Lophotrochozoa</taxon>
        <taxon>Mollusca</taxon>
        <taxon>Gastropoda</taxon>
        <taxon>Heterobranchia</taxon>
        <taxon>Euthyneura</taxon>
        <taxon>Panpulmonata</taxon>
        <taxon>Eupulmonata</taxon>
        <taxon>Stylommatophora</taxon>
        <taxon>Helicina</taxon>
        <taxon>Arionoidea</taxon>
        <taxon>Arionidae</taxon>
        <taxon>Arion</taxon>
    </lineage>
</organism>
<evidence type="ECO:0000313" key="1">
    <source>
        <dbReference type="EMBL" id="CEK55580.1"/>
    </source>
</evidence>
<protein>
    <submittedName>
        <fullName evidence="1">Uncharacterized protein</fullName>
    </submittedName>
</protein>
<proteinExistence type="predicted"/>
<sequence>QLHQAVTNGFISPQLCNYQLPHNILVLLHQLLQFQTALQTAMSKQQQLMQQASATGSRNNPQLEQMSGIITNINQQIINVQKLLQQSQNTLFSTQKPYNLSQVSSGTMTPQSSQQTGINMIDRLDALSTDLANIALQSQSRLTTQWKP</sequence>
<dbReference type="AlphaFoldDB" id="A0A0B6YJ94"/>
<accession>A0A0B6YJ94</accession>
<reference evidence="1" key="1">
    <citation type="submission" date="2014-12" db="EMBL/GenBank/DDBJ databases">
        <title>Insight into the proteome of Arion vulgaris.</title>
        <authorList>
            <person name="Aradska J."/>
            <person name="Bulat T."/>
            <person name="Smidak R."/>
            <person name="Sarate P."/>
            <person name="Gangsoo J."/>
            <person name="Sialana F."/>
            <person name="Bilban M."/>
            <person name="Lubec G."/>
        </authorList>
    </citation>
    <scope>NUCLEOTIDE SEQUENCE</scope>
    <source>
        <tissue evidence="1">Skin</tissue>
    </source>
</reference>
<name>A0A0B6YJ94_9EUPU</name>
<dbReference type="EMBL" id="HACG01008715">
    <property type="protein sequence ID" value="CEK55580.1"/>
    <property type="molecule type" value="Transcribed_RNA"/>
</dbReference>
<feature type="non-terminal residue" evidence="1">
    <location>
        <position position="1"/>
    </location>
</feature>
<feature type="non-terminal residue" evidence="1">
    <location>
        <position position="148"/>
    </location>
</feature>
<gene>
    <name evidence="1" type="primary">ORF25545</name>
</gene>